<dbReference type="InterPro" id="IPR039672">
    <property type="entry name" value="MFS_2"/>
</dbReference>
<keyword evidence="8 9" id="KW-0472">Membrane</keyword>
<dbReference type="InterPro" id="IPR018043">
    <property type="entry name" value="Na/Gal_symport_CS"/>
</dbReference>
<dbReference type="NCBIfam" id="TIGR00792">
    <property type="entry name" value="gph"/>
    <property type="match status" value="1"/>
</dbReference>
<comment type="subcellular location">
    <subcellularLocation>
        <location evidence="1">Cell membrane</location>
        <topology evidence="1">Multi-pass membrane protein</topology>
    </subcellularLocation>
</comment>
<accession>A0A0R1RPL4</accession>
<protein>
    <submittedName>
        <fullName evidence="11">Sugar transporter</fullName>
    </submittedName>
</protein>
<feature type="domain" description="Major facilitator superfamily (MFS) profile" evidence="10">
    <location>
        <begin position="20"/>
        <end position="448"/>
    </location>
</feature>
<feature type="transmembrane region" description="Helical" evidence="9">
    <location>
        <begin position="392"/>
        <end position="412"/>
    </location>
</feature>
<dbReference type="Gene3D" id="1.20.1250.20">
    <property type="entry name" value="MFS general substrate transporter like domains"/>
    <property type="match status" value="1"/>
</dbReference>
<dbReference type="PANTHER" id="PTHR11328:SF39">
    <property type="entry name" value="2,3-DIHYDROXYPROPANE-1-SULFONATE EXPORTER-RELATED"/>
    <property type="match status" value="1"/>
</dbReference>
<dbReference type="InterPro" id="IPR036259">
    <property type="entry name" value="MFS_trans_sf"/>
</dbReference>
<feature type="transmembrane region" description="Helical" evidence="9">
    <location>
        <begin position="196"/>
        <end position="215"/>
    </location>
</feature>
<dbReference type="PROSITE" id="PS00872">
    <property type="entry name" value="NA_GALACTOSIDE_SYMP"/>
    <property type="match status" value="1"/>
</dbReference>
<dbReference type="InterPro" id="IPR020846">
    <property type="entry name" value="MFS_dom"/>
</dbReference>
<keyword evidence="12" id="KW-1185">Reference proteome</keyword>
<keyword evidence="4 11" id="KW-0762">Sugar transport</keyword>
<dbReference type="GO" id="GO:0006814">
    <property type="term" value="P:sodium ion transport"/>
    <property type="evidence" value="ECO:0007669"/>
    <property type="project" value="InterPro"/>
</dbReference>
<feature type="transmembrane region" description="Helical" evidence="9">
    <location>
        <begin position="98"/>
        <end position="116"/>
    </location>
</feature>
<evidence type="ECO:0000256" key="7">
    <source>
        <dbReference type="ARBA" id="ARBA00022989"/>
    </source>
</evidence>
<dbReference type="PANTHER" id="PTHR11328">
    <property type="entry name" value="MAJOR FACILITATOR SUPERFAMILY DOMAIN-CONTAINING PROTEIN"/>
    <property type="match status" value="1"/>
</dbReference>
<dbReference type="KEGG" id="lol:LACOL_0642"/>
<dbReference type="Pfam" id="PF13347">
    <property type="entry name" value="MFS_2"/>
    <property type="match status" value="1"/>
</dbReference>
<feature type="transmembrane region" description="Helical" evidence="9">
    <location>
        <begin position="128"/>
        <end position="152"/>
    </location>
</feature>
<keyword evidence="2" id="KW-0813">Transport</keyword>
<dbReference type="GO" id="GO:0015293">
    <property type="term" value="F:symporter activity"/>
    <property type="evidence" value="ECO:0007669"/>
    <property type="project" value="UniProtKB-KW"/>
</dbReference>
<keyword evidence="5 9" id="KW-0812">Transmembrane</keyword>
<feature type="transmembrane region" description="Helical" evidence="9">
    <location>
        <begin position="248"/>
        <end position="272"/>
    </location>
</feature>
<dbReference type="EMBL" id="AZFE01000030">
    <property type="protein sequence ID" value="KRL56066.1"/>
    <property type="molecule type" value="Genomic_DNA"/>
</dbReference>
<evidence type="ECO:0000256" key="2">
    <source>
        <dbReference type="ARBA" id="ARBA00022448"/>
    </source>
</evidence>
<evidence type="ECO:0000256" key="1">
    <source>
        <dbReference type="ARBA" id="ARBA00004651"/>
    </source>
</evidence>
<comment type="caution">
    <text evidence="11">The sequence shown here is derived from an EMBL/GenBank/DDBJ whole genome shotgun (WGS) entry which is preliminary data.</text>
</comment>
<evidence type="ECO:0000256" key="5">
    <source>
        <dbReference type="ARBA" id="ARBA00022692"/>
    </source>
</evidence>
<dbReference type="AlphaFoldDB" id="A0A0R1RPL4"/>
<dbReference type="Proteomes" id="UP000051697">
    <property type="component" value="Unassembled WGS sequence"/>
</dbReference>
<gene>
    <name evidence="11" type="ORF">FC70_GL000653</name>
</gene>
<dbReference type="InterPro" id="IPR001927">
    <property type="entry name" value="Na/Gal_symport"/>
</dbReference>
<organism evidence="11 12">
    <name type="scientific">Paucilactobacillus oligofermentans DSM 15707 = LMG 22743</name>
    <dbReference type="NCBI Taxonomy" id="1423778"/>
    <lineage>
        <taxon>Bacteria</taxon>
        <taxon>Bacillati</taxon>
        <taxon>Bacillota</taxon>
        <taxon>Bacilli</taxon>
        <taxon>Lactobacillales</taxon>
        <taxon>Lactobacillaceae</taxon>
        <taxon>Paucilactobacillus</taxon>
    </lineage>
</organism>
<evidence type="ECO:0000313" key="11">
    <source>
        <dbReference type="EMBL" id="KRL56066.1"/>
    </source>
</evidence>
<reference evidence="11 12" key="1">
    <citation type="journal article" date="2015" name="Genome Announc.">
        <title>Expanding the biotechnology potential of lactobacilli through comparative genomics of 213 strains and associated genera.</title>
        <authorList>
            <person name="Sun Z."/>
            <person name="Harris H.M."/>
            <person name="McCann A."/>
            <person name="Guo C."/>
            <person name="Argimon S."/>
            <person name="Zhang W."/>
            <person name="Yang X."/>
            <person name="Jeffery I.B."/>
            <person name="Cooney J.C."/>
            <person name="Kagawa T.F."/>
            <person name="Liu W."/>
            <person name="Song Y."/>
            <person name="Salvetti E."/>
            <person name="Wrobel A."/>
            <person name="Rasinkangas P."/>
            <person name="Parkhill J."/>
            <person name="Rea M.C."/>
            <person name="O'Sullivan O."/>
            <person name="Ritari J."/>
            <person name="Douillard F.P."/>
            <person name="Paul Ross R."/>
            <person name="Yang R."/>
            <person name="Briner A.E."/>
            <person name="Felis G.E."/>
            <person name="de Vos W.M."/>
            <person name="Barrangou R."/>
            <person name="Klaenhammer T.R."/>
            <person name="Caufield P.W."/>
            <person name="Cui Y."/>
            <person name="Zhang H."/>
            <person name="O'Toole P.W."/>
        </authorList>
    </citation>
    <scope>NUCLEOTIDE SEQUENCE [LARGE SCALE GENOMIC DNA]</scope>
    <source>
        <strain evidence="11 12">DSM 15707</strain>
    </source>
</reference>
<feature type="transmembrane region" description="Helical" evidence="9">
    <location>
        <begin position="284"/>
        <end position="305"/>
    </location>
</feature>
<dbReference type="SUPFAM" id="SSF103473">
    <property type="entry name" value="MFS general substrate transporter"/>
    <property type="match status" value="1"/>
</dbReference>
<name>A0A0R1RPL4_9LACO</name>
<evidence type="ECO:0000256" key="3">
    <source>
        <dbReference type="ARBA" id="ARBA00022475"/>
    </source>
</evidence>
<dbReference type="PROSITE" id="PS50850">
    <property type="entry name" value="MFS"/>
    <property type="match status" value="1"/>
</dbReference>
<evidence type="ECO:0000313" key="12">
    <source>
        <dbReference type="Proteomes" id="UP000051697"/>
    </source>
</evidence>
<evidence type="ECO:0000259" key="10">
    <source>
        <dbReference type="PROSITE" id="PS50850"/>
    </source>
</evidence>
<sequence length="476" mass="53149">MQRQEMSSIQTDLDEAPKTLKFRNKIGYMIGDVGNNFLFDMGQLYLLKYFTDQLGLNSAVAGTIFLVAKIWDAFMDISVGTWIDNRTNIGKRGKFRPFMLWAAIPLALLLIANFTMPDFSVTGKLVWAYVAYMLFGTVYSISNVPFGSMITAMTKNSQERSELASYRQAGSNFGLMMATIAFMPIVTALPNEKVGYTVAVVIFAIAGVLCQWFAYANTKEVYQSAPKPKFSKEEIKESYKALFKNKPLITVSIVNLFTFSAFNLKLAVQVYYCQYVIKDLTAESLLGFFSIGMVFVSVFLTPFLTRKFDKKIVYMLGCAIWAIGDILGFFLASNTFMLVLLTSVAYLGNGFTSALNWALVSDCVEYGEWKTGIRSEGLVYSFFTYFRKLSQALAGFIPGVVLALVGYVPNQAQTATALMGIRELMFFYSATLALVTIVVMWKLYPLTEKRYKNIMGELLAKKSTGAVMATAAINKN</sequence>
<keyword evidence="7 9" id="KW-1133">Transmembrane helix</keyword>
<feature type="transmembrane region" description="Helical" evidence="9">
    <location>
        <begin position="424"/>
        <end position="444"/>
    </location>
</feature>
<evidence type="ECO:0000256" key="8">
    <source>
        <dbReference type="ARBA" id="ARBA00023136"/>
    </source>
</evidence>
<proteinExistence type="predicted"/>
<evidence type="ECO:0000256" key="4">
    <source>
        <dbReference type="ARBA" id="ARBA00022597"/>
    </source>
</evidence>
<dbReference type="GO" id="GO:0005886">
    <property type="term" value="C:plasma membrane"/>
    <property type="evidence" value="ECO:0007669"/>
    <property type="project" value="UniProtKB-SubCell"/>
</dbReference>
<dbReference type="OrthoDB" id="9764596at2"/>
<feature type="transmembrane region" description="Helical" evidence="9">
    <location>
        <begin position="338"/>
        <end position="360"/>
    </location>
</feature>
<evidence type="ECO:0000256" key="6">
    <source>
        <dbReference type="ARBA" id="ARBA00022847"/>
    </source>
</evidence>
<dbReference type="GO" id="GO:0008643">
    <property type="term" value="P:carbohydrate transport"/>
    <property type="evidence" value="ECO:0007669"/>
    <property type="project" value="InterPro"/>
</dbReference>
<dbReference type="PATRIC" id="fig|1423778.4.peg.681"/>
<evidence type="ECO:0000256" key="9">
    <source>
        <dbReference type="SAM" id="Phobius"/>
    </source>
</evidence>
<feature type="transmembrane region" description="Helical" evidence="9">
    <location>
        <begin position="312"/>
        <end position="332"/>
    </location>
</feature>
<dbReference type="CDD" id="cd17332">
    <property type="entry name" value="MFS_MelB_like"/>
    <property type="match status" value="1"/>
</dbReference>
<dbReference type="RefSeq" id="WP_057889625.1">
    <property type="nucleotide sequence ID" value="NZ_AZFE01000030.1"/>
</dbReference>
<keyword evidence="6" id="KW-0769">Symport</keyword>
<feature type="transmembrane region" description="Helical" evidence="9">
    <location>
        <begin position="173"/>
        <end position="190"/>
    </location>
</feature>
<keyword evidence="3" id="KW-1003">Cell membrane</keyword>
<dbReference type="STRING" id="1423778.FC70_GL000653"/>